<feature type="domain" description="THAP-type" evidence="6">
    <location>
        <begin position="1"/>
        <end position="79"/>
    </location>
</feature>
<keyword evidence="3" id="KW-0862">Zinc</keyword>
<dbReference type="EMBL" id="JAPWTJ010002165">
    <property type="protein sequence ID" value="KAJ8967644.1"/>
    <property type="molecule type" value="Genomic_DNA"/>
</dbReference>
<protein>
    <recommendedName>
        <fullName evidence="6">THAP-type domain-containing protein</fullName>
    </recommendedName>
</protein>
<accession>A0ABQ9IWC3</accession>
<gene>
    <name evidence="7" type="ORF">NQ317_006410</name>
</gene>
<evidence type="ECO:0000256" key="4">
    <source>
        <dbReference type="ARBA" id="ARBA00023125"/>
    </source>
</evidence>
<evidence type="ECO:0000256" key="3">
    <source>
        <dbReference type="ARBA" id="ARBA00022833"/>
    </source>
</evidence>
<evidence type="ECO:0000256" key="5">
    <source>
        <dbReference type="PROSITE-ProRule" id="PRU00309"/>
    </source>
</evidence>
<comment type="caution">
    <text evidence="7">The sequence shown here is derived from an EMBL/GenBank/DDBJ whole genome shotgun (WGS) entry which is preliminary data.</text>
</comment>
<dbReference type="Pfam" id="PF05485">
    <property type="entry name" value="THAP"/>
    <property type="match status" value="1"/>
</dbReference>
<keyword evidence="4 5" id="KW-0238">DNA-binding</keyword>
<name>A0ABQ9IWC3_9CUCU</name>
<keyword evidence="2 5" id="KW-0863">Zinc-finger</keyword>
<evidence type="ECO:0000256" key="1">
    <source>
        <dbReference type="ARBA" id="ARBA00022723"/>
    </source>
</evidence>
<dbReference type="PROSITE" id="PS50950">
    <property type="entry name" value="ZF_THAP"/>
    <property type="match status" value="1"/>
</dbReference>
<proteinExistence type="predicted"/>
<evidence type="ECO:0000256" key="2">
    <source>
        <dbReference type="ARBA" id="ARBA00022771"/>
    </source>
</evidence>
<evidence type="ECO:0000313" key="8">
    <source>
        <dbReference type="Proteomes" id="UP001162164"/>
    </source>
</evidence>
<evidence type="ECO:0000313" key="7">
    <source>
        <dbReference type="EMBL" id="KAJ8967644.1"/>
    </source>
</evidence>
<keyword evidence="1" id="KW-0479">Metal-binding</keyword>
<sequence length="169" mass="18976">MNSSYYKYCLVPQCKSTTIKNDKQKFIYVPNNEQIRKKLLKLARRDDVHSLSTNSRMYFCADHFDVRRHSSSCGIDSVSPNASAFRKYPPTLQKHGLRIFETAVAKGRKKTSEDLELQYSVPPHYAILTNITVAISVHPAVIAKTCPPLTNGFLPRADTPSPAAFMASP</sequence>
<dbReference type="InterPro" id="IPR006612">
    <property type="entry name" value="THAP_Znf"/>
</dbReference>
<organism evidence="7 8">
    <name type="scientific">Molorchus minor</name>
    <dbReference type="NCBI Taxonomy" id="1323400"/>
    <lineage>
        <taxon>Eukaryota</taxon>
        <taxon>Metazoa</taxon>
        <taxon>Ecdysozoa</taxon>
        <taxon>Arthropoda</taxon>
        <taxon>Hexapoda</taxon>
        <taxon>Insecta</taxon>
        <taxon>Pterygota</taxon>
        <taxon>Neoptera</taxon>
        <taxon>Endopterygota</taxon>
        <taxon>Coleoptera</taxon>
        <taxon>Polyphaga</taxon>
        <taxon>Cucujiformia</taxon>
        <taxon>Chrysomeloidea</taxon>
        <taxon>Cerambycidae</taxon>
        <taxon>Lamiinae</taxon>
        <taxon>Monochamini</taxon>
        <taxon>Molorchus</taxon>
    </lineage>
</organism>
<keyword evidence="8" id="KW-1185">Reference proteome</keyword>
<evidence type="ECO:0000259" key="6">
    <source>
        <dbReference type="PROSITE" id="PS50950"/>
    </source>
</evidence>
<reference evidence="7" key="1">
    <citation type="journal article" date="2023" name="Insect Mol. Biol.">
        <title>Genome sequencing provides insights into the evolution of gene families encoding plant cell wall-degrading enzymes in longhorned beetles.</title>
        <authorList>
            <person name="Shin N.R."/>
            <person name="Okamura Y."/>
            <person name="Kirsch R."/>
            <person name="Pauchet Y."/>
        </authorList>
    </citation>
    <scope>NUCLEOTIDE SEQUENCE</scope>
    <source>
        <strain evidence="7">MMC_N1</strain>
    </source>
</reference>
<dbReference type="Proteomes" id="UP001162164">
    <property type="component" value="Unassembled WGS sequence"/>
</dbReference>
<dbReference type="SUPFAM" id="SSF57716">
    <property type="entry name" value="Glucocorticoid receptor-like (DNA-binding domain)"/>
    <property type="match status" value="1"/>
</dbReference>